<sequence length="56" mass="6107">MTGTRQPSEPMRARGSRGAGTDRRRPATARRRSLTCFFLDGLGLEARSVHVGGHPD</sequence>
<keyword evidence="3" id="KW-1185">Reference proteome</keyword>
<protein>
    <submittedName>
        <fullName evidence="2">Uncharacterized protein</fullName>
    </submittedName>
</protein>
<evidence type="ECO:0000256" key="1">
    <source>
        <dbReference type="SAM" id="MobiDB-lite"/>
    </source>
</evidence>
<feature type="region of interest" description="Disordered" evidence="1">
    <location>
        <begin position="1"/>
        <end position="32"/>
    </location>
</feature>
<dbReference type="RefSeq" id="WP_307178827.1">
    <property type="nucleotide sequence ID" value="NZ_JAUSYP010000001.1"/>
</dbReference>
<comment type="caution">
    <text evidence="2">The sequence shown here is derived from an EMBL/GenBank/DDBJ whole genome shotgun (WGS) entry which is preliminary data.</text>
</comment>
<evidence type="ECO:0000313" key="2">
    <source>
        <dbReference type="EMBL" id="MDQ0752908.1"/>
    </source>
</evidence>
<reference evidence="2 3" key="1">
    <citation type="submission" date="2023-07" db="EMBL/GenBank/DDBJ databases">
        <title>Comparative genomics of wheat-associated soil bacteria to identify genetic determinants of phenazine resistance.</title>
        <authorList>
            <person name="Mouncey N."/>
        </authorList>
    </citation>
    <scope>NUCLEOTIDE SEQUENCE [LARGE SCALE GENOMIC DNA]</scope>
    <source>
        <strain evidence="2 3">B3I12</strain>
    </source>
</reference>
<dbReference type="Proteomes" id="UP001232755">
    <property type="component" value="Unassembled WGS sequence"/>
</dbReference>
<organism evidence="2 3">
    <name type="scientific">Streptomyces africanus</name>
    <dbReference type="NCBI Taxonomy" id="231024"/>
    <lineage>
        <taxon>Bacteria</taxon>
        <taxon>Bacillati</taxon>
        <taxon>Actinomycetota</taxon>
        <taxon>Actinomycetes</taxon>
        <taxon>Kitasatosporales</taxon>
        <taxon>Streptomycetaceae</taxon>
        <taxon>Streptomyces</taxon>
    </lineage>
</organism>
<dbReference type="EMBL" id="JAUSYP010000001">
    <property type="protein sequence ID" value="MDQ0752908.1"/>
    <property type="molecule type" value="Genomic_DNA"/>
</dbReference>
<name>A0ABU0QZU6_9ACTN</name>
<evidence type="ECO:0000313" key="3">
    <source>
        <dbReference type="Proteomes" id="UP001232755"/>
    </source>
</evidence>
<proteinExistence type="predicted"/>
<gene>
    <name evidence="2" type="ORF">QF034_007139</name>
</gene>
<accession>A0ABU0QZU6</accession>